<dbReference type="EMBL" id="KB741018">
    <property type="protein sequence ID" value="ENN75197.1"/>
    <property type="molecule type" value="Genomic_DNA"/>
</dbReference>
<evidence type="ECO:0000259" key="3">
    <source>
        <dbReference type="PROSITE" id="PS50800"/>
    </source>
</evidence>
<protein>
    <recommendedName>
        <fullName evidence="3">SAP domain-containing protein</fullName>
    </recommendedName>
</protein>
<dbReference type="Pfam" id="PF02037">
    <property type="entry name" value="SAP"/>
    <property type="match status" value="1"/>
</dbReference>
<organism evidence="4">
    <name type="scientific">Dendroctonus ponderosae</name>
    <name type="common">Mountain pine beetle</name>
    <dbReference type="NCBI Taxonomy" id="77166"/>
    <lineage>
        <taxon>Eukaryota</taxon>
        <taxon>Metazoa</taxon>
        <taxon>Ecdysozoa</taxon>
        <taxon>Arthropoda</taxon>
        <taxon>Hexapoda</taxon>
        <taxon>Insecta</taxon>
        <taxon>Pterygota</taxon>
        <taxon>Neoptera</taxon>
        <taxon>Endopterygota</taxon>
        <taxon>Coleoptera</taxon>
        <taxon>Polyphaga</taxon>
        <taxon>Cucujiformia</taxon>
        <taxon>Curculionidae</taxon>
        <taxon>Scolytinae</taxon>
        <taxon>Dendroctonus</taxon>
    </lineage>
</organism>
<feature type="non-terminal residue" evidence="4">
    <location>
        <position position="1"/>
    </location>
</feature>
<comment type="similarity">
    <text evidence="2">Belongs to the SAP domain-containing ribonucleoprotein family.</text>
</comment>
<keyword evidence="6" id="KW-1185">Reference proteome</keyword>
<dbReference type="InterPro" id="IPR052240">
    <property type="entry name" value="SAP_domain_ribonucleoprotein"/>
</dbReference>
<dbReference type="PANTHER" id="PTHR46551">
    <property type="entry name" value="SAP DOMAIN-CONTAINING RIBONUCLEOPROTEIN"/>
    <property type="match status" value="1"/>
</dbReference>
<dbReference type="PANTHER" id="PTHR46551:SF1">
    <property type="entry name" value="SAP DOMAIN-CONTAINING RIBONUCLEOPROTEIN"/>
    <property type="match status" value="1"/>
</dbReference>
<evidence type="ECO:0000256" key="1">
    <source>
        <dbReference type="ARBA" id="ARBA00022553"/>
    </source>
</evidence>
<dbReference type="SUPFAM" id="SSF68906">
    <property type="entry name" value="SAP domain"/>
    <property type="match status" value="1"/>
</dbReference>
<dbReference type="OrthoDB" id="5837849at2759"/>
<evidence type="ECO:0000313" key="5">
    <source>
        <dbReference type="EnsemblMetazoa" id="XP_019763473.1"/>
    </source>
</evidence>
<proteinExistence type="inferred from homology"/>
<dbReference type="GO" id="GO:0005634">
    <property type="term" value="C:nucleus"/>
    <property type="evidence" value="ECO:0007669"/>
    <property type="project" value="TreeGrafter"/>
</dbReference>
<dbReference type="InterPro" id="IPR040746">
    <property type="entry name" value="THO1_MOS11_C"/>
</dbReference>
<dbReference type="EnsemblMetazoa" id="XM_019907914.1">
    <property type="protein sequence ID" value="XP_019763473.1"/>
    <property type="gene ID" value="LOC109539859"/>
</dbReference>
<dbReference type="SMART" id="SM00513">
    <property type="entry name" value="SAP"/>
    <property type="match status" value="1"/>
</dbReference>
<reference evidence="4 6" key="1">
    <citation type="journal article" date="2013" name="Genome Biol.">
        <title>Draft genome of the mountain pine beetle, Dendroctonus ponderosae Hopkins, a major forest pest.</title>
        <authorList>
            <person name="Keeling C.I."/>
            <person name="Yuen M.M."/>
            <person name="Liao N.Y."/>
            <person name="Docking T.R."/>
            <person name="Chan S.K."/>
            <person name="Taylor G.A."/>
            <person name="Palmquist D.L."/>
            <person name="Jackman S.D."/>
            <person name="Nguyen A."/>
            <person name="Li M."/>
            <person name="Henderson H."/>
            <person name="Janes J.K."/>
            <person name="Zhao Y."/>
            <person name="Pandoh P."/>
            <person name="Moore R."/>
            <person name="Sperling F.A."/>
            <person name="Huber D.P."/>
            <person name="Birol I."/>
            <person name="Jones S.J."/>
            <person name="Bohlmann J."/>
        </authorList>
    </citation>
    <scope>NUCLEOTIDE SEQUENCE</scope>
</reference>
<dbReference type="Proteomes" id="UP000019118">
    <property type="component" value="Unassembled WGS sequence"/>
</dbReference>
<dbReference type="PROSITE" id="PS50800">
    <property type="entry name" value="SAP"/>
    <property type="match status" value="1"/>
</dbReference>
<reference evidence="5" key="2">
    <citation type="submission" date="2024-08" db="UniProtKB">
        <authorList>
            <consortium name="EnsemblMetazoa"/>
        </authorList>
    </citation>
    <scope>IDENTIFICATION</scope>
</reference>
<name>N6U9C9_DENPD</name>
<dbReference type="HOGENOM" id="CLU_073926_0_0_1"/>
<dbReference type="InterPro" id="IPR003034">
    <property type="entry name" value="SAP_dom"/>
</dbReference>
<gene>
    <name evidence="5" type="primary">109539859</name>
    <name evidence="4" type="ORF">YQE_08208</name>
</gene>
<evidence type="ECO:0000256" key="2">
    <source>
        <dbReference type="ARBA" id="ARBA00046328"/>
    </source>
</evidence>
<dbReference type="OMA" id="ETPTKKH"/>
<accession>N6U9C9</accession>
<dbReference type="KEGG" id="dpa:109539859"/>
<evidence type="ECO:0000313" key="4">
    <source>
        <dbReference type="EMBL" id="ENN75197.1"/>
    </source>
</evidence>
<evidence type="ECO:0000313" key="6">
    <source>
        <dbReference type="Proteomes" id="UP000019118"/>
    </source>
</evidence>
<sequence>MADVSLEAPDFSKLKVPDLKKELKSKGLSTTGNKTELIQRLQSSLKSPKAGLSDSIIDDIEEDLLNDEGDDDEHIDDRAINLINELDHDLDDLPKSLKRKAESESELIVGPPKKIILKRNTSETVAAVVKPEVKSADTTTIEKHEVKSELIGDRKVIKLTELSIKERLEMRAKKFGVTSLTDETKKLARAERFGSTTTTSNSSASIKLNTPNTSIDVLKQRAARFGGSVSNVMSNLENQEKKEKRKERFGGITSSVKSPVEIDLAKAARLERFKTTVK</sequence>
<feature type="domain" description="SAP" evidence="3">
    <location>
        <begin position="11"/>
        <end position="45"/>
    </location>
</feature>
<dbReference type="InterPro" id="IPR036361">
    <property type="entry name" value="SAP_dom_sf"/>
</dbReference>
<dbReference type="Pfam" id="PF18592">
    <property type="entry name" value="Tho1_MOS11_C"/>
    <property type="match status" value="1"/>
</dbReference>
<dbReference type="AlphaFoldDB" id="N6U9C9"/>
<dbReference type="GO" id="GO:0016973">
    <property type="term" value="P:poly(A)+ mRNA export from nucleus"/>
    <property type="evidence" value="ECO:0007669"/>
    <property type="project" value="TreeGrafter"/>
</dbReference>
<dbReference type="Gene3D" id="1.10.720.30">
    <property type="entry name" value="SAP domain"/>
    <property type="match status" value="1"/>
</dbReference>
<keyword evidence="1" id="KW-0597">Phosphoprotein</keyword>